<dbReference type="PANTHER" id="PTHR11785">
    <property type="entry name" value="AMINO ACID TRANSPORTER"/>
    <property type="match status" value="1"/>
</dbReference>
<evidence type="ECO:0000256" key="5">
    <source>
        <dbReference type="SAM" id="Phobius"/>
    </source>
</evidence>
<dbReference type="Gene3D" id="1.20.1740.10">
    <property type="entry name" value="Amino acid/polyamine transporter I"/>
    <property type="match status" value="1"/>
</dbReference>
<evidence type="ECO:0000256" key="3">
    <source>
        <dbReference type="ARBA" id="ARBA00022989"/>
    </source>
</evidence>
<gene>
    <name evidence="6" type="ORF">M9458_056947</name>
</gene>
<evidence type="ECO:0000256" key="1">
    <source>
        <dbReference type="ARBA" id="ARBA00004141"/>
    </source>
</evidence>
<evidence type="ECO:0000313" key="7">
    <source>
        <dbReference type="Proteomes" id="UP001529510"/>
    </source>
</evidence>
<dbReference type="InterPro" id="IPR002293">
    <property type="entry name" value="AA/rel_permease1"/>
</dbReference>
<sequence>AVSLVAGIMIGSGIFMSPQFILALIIWGVCGIVCMCSALSYAELGTIIRESGGDYSYILQIYGPFPAFFLAFTTVFVMRPFGIIAGSLSFA</sequence>
<dbReference type="AlphaFoldDB" id="A0ABD0MGF7"/>
<evidence type="ECO:0000313" key="6">
    <source>
        <dbReference type="EMBL" id="KAL0147741.1"/>
    </source>
</evidence>
<feature type="non-terminal residue" evidence="6">
    <location>
        <position position="91"/>
    </location>
</feature>
<dbReference type="Proteomes" id="UP001529510">
    <property type="component" value="Unassembled WGS sequence"/>
</dbReference>
<keyword evidence="7" id="KW-1185">Reference proteome</keyword>
<reference evidence="6 7" key="1">
    <citation type="submission" date="2024-05" db="EMBL/GenBank/DDBJ databases">
        <title>Genome sequencing and assembly of Indian major carp, Cirrhinus mrigala (Hamilton, 1822).</title>
        <authorList>
            <person name="Mohindra V."/>
            <person name="Chowdhury L.M."/>
            <person name="Lal K."/>
            <person name="Jena J.K."/>
        </authorList>
    </citation>
    <scope>NUCLEOTIDE SEQUENCE [LARGE SCALE GENOMIC DNA]</scope>
    <source>
        <strain evidence="6">CM1030</strain>
        <tissue evidence="6">Blood</tissue>
    </source>
</reference>
<dbReference type="Pfam" id="PF13520">
    <property type="entry name" value="AA_permease_2"/>
    <property type="match status" value="1"/>
</dbReference>
<feature type="transmembrane region" description="Helical" evidence="5">
    <location>
        <begin position="20"/>
        <end position="41"/>
    </location>
</feature>
<dbReference type="GO" id="GO:0016020">
    <property type="term" value="C:membrane"/>
    <property type="evidence" value="ECO:0007669"/>
    <property type="project" value="UniProtKB-SubCell"/>
</dbReference>
<dbReference type="PANTHER" id="PTHR11785:SF340">
    <property type="entry name" value="AROMATIC-PREFERRING AMINO ACID TRANSPORTER"/>
    <property type="match status" value="1"/>
</dbReference>
<keyword evidence="4 5" id="KW-0472">Membrane</keyword>
<evidence type="ECO:0008006" key="8">
    <source>
        <dbReference type="Google" id="ProtNLM"/>
    </source>
</evidence>
<feature type="non-terminal residue" evidence="6">
    <location>
        <position position="1"/>
    </location>
</feature>
<keyword evidence="2 5" id="KW-0812">Transmembrane</keyword>
<keyword evidence="3 5" id="KW-1133">Transmembrane helix</keyword>
<accession>A0ABD0MGF7</accession>
<dbReference type="InterPro" id="IPR050598">
    <property type="entry name" value="AminoAcid_Transporter"/>
</dbReference>
<evidence type="ECO:0000256" key="2">
    <source>
        <dbReference type="ARBA" id="ARBA00022692"/>
    </source>
</evidence>
<dbReference type="EMBL" id="JAMKFB020000726">
    <property type="protein sequence ID" value="KAL0147741.1"/>
    <property type="molecule type" value="Genomic_DNA"/>
</dbReference>
<proteinExistence type="predicted"/>
<organism evidence="6 7">
    <name type="scientific">Cirrhinus mrigala</name>
    <name type="common">Mrigala</name>
    <dbReference type="NCBI Taxonomy" id="683832"/>
    <lineage>
        <taxon>Eukaryota</taxon>
        <taxon>Metazoa</taxon>
        <taxon>Chordata</taxon>
        <taxon>Craniata</taxon>
        <taxon>Vertebrata</taxon>
        <taxon>Euteleostomi</taxon>
        <taxon>Actinopterygii</taxon>
        <taxon>Neopterygii</taxon>
        <taxon>Teleostei</taxon>
        <taxon>Ostariophysi</taxon>
        <taxon>Cypriniformes</taxon>
        <taxon>Cyprinidae</taxon>
        <taxon>Labeoninae</taxon>
        <taxon>Labeonini</taxon>
        <taxon>Cirrhinus</taxon>
    </lineage>
</organism>
<comment type="caution">
    <text evidence="6">The sequence shown here is derived from an EMBL/GenBank/DDBJ whole genome shotgun (WGS) entry which is preliminary data.</text>
</comment>
<comment type="subcellular location">
    <subcellularLocation>
        <location evidence="1">Membrane</location>
        <topology evidence="1">Multi-pass membrane protein</topology>
    </subcellularLocation>
</comment>
<name>A0ABD0MGF7_CIRMR</name>
<protein>
    <recommendedName>
        <fullName evidence="8">Amino acid permease</fullName>
    </recommendedName>
</protein>
<evidence type="ECO:0000256" key="4">
    <source>
        <dbReference type="ARBA" id="ARBA00023136"/>
    </source>
</evidence>
<feature type="transmembrane region" description="Helical" evidence="5">
    <location>
        <begin position="61"/>
        <end position="78"/>
    </location>
</feature>